<keyword evidence="2" id="KW-1160">Virus entry into host cell</keyword>
<accession>A0A6J7WIH4</accession>
<evidence type="ECO:0000313" key="4">
    <source>
        <dbReference type="EMBL" id="CAB5217819.1"/>
    </source>
</evidence>
<evidence type="ECO:0000256" key="2">
    <source>
        <dbReference type="ARBA" id="ARBA00023009"/>
    </source>
</evidence>
<dbReference type="EMBL" id="LR798251">
    <property type="protein sequence ID" value="CAB5217819.1"/>
    <property type="molecule type" value="Genomic_DNA"/>
</dbReference>
<organism evidence="4">
    <name type="scientific">uncultured Caudovirales phage</name>
    <dbReference type="NCBI Taxonomy" id="2100421"/>
    <lineage>
        <taxon>Viruses</taxon>
        <taxon>Duplodnaviria</taxon>
        <taxon>Heunggongvirae</taxon>
        <taxon>Uroviricota</taxon>
        <taxon>Caudoviricetes</taxon>
        <taxon>Peduoviridae</taxon>
        <taxon>Maltschvirus</taxon>
        <taxon>Maltschvirus maltsch</taxon>
    </lineage>
</organism>
<reference evidence="4" key="1">
    <citation type="submission" date="2020-05" db="EMBL/GenBank/DDBJ databases">
        <authorList>
            <person name="Chiriac C."/>
            <person name="Salcher M."/>
            <person name="Ghai R."/>
            <person name="Kavagutti S V."/>
        </authorList>
    </citation>
    <scope>NUCLEOTIDE SEQUENCE</scope>
</reference>
<keyword evidence="1" id="KW-1188">Viral release from host cell</keyword>
<protein>
    <submittedName>
        <fullName evidence="4">COG4695 Phage-related protein</fullName>
    </submittedName>
</protein>
<evidence type="ECO:0000256" key="1">
    <source>
        <dbReference type="ARBA" id="ARBA00022950"/>
    </source>
</evidence>
<evidence type="ECO:0000256" key="3">
    <source>
        <dbReference type="ARBA" id="ARBA00023219"/>
    </source>
</evidence>
<sequence length="470" mass="51236">MGLFDRFFGNTKTQANQTEMLAPPIRNTGTSYLTWSGVGGLYSLLSQKLPSSNRDWRSIAGDLGLNGVVACGLNWYIRNWNQVSPTYKRPVNGVEQDTVDGTVMKLLMNPCPSVSLPSVFYSNLITDIIIQGNGYIRKVRNRDKTVGALQYLPADCVGFNSNSRGVLIGYKYSPLGSDSYDIDVNDIIHIKIGRDPKDLRYGRSALVSALKEIATDNVAGSTAYALANSPLPSMFVSPDMTGNATEVTREQAVAVKDRLQSQYNSDNGAGVVVMTSPVKIEKVSHTPSDMALDTLRMLPETRICAVLGLNPMVLGLSSGLQHSTYSNYQEAQQQAWEDGMLPLCQLIAEAFTFGLLPEFTDYQDGDYIEYDYSKVKALMDNRSEEATRAEKLYKAGIASLAEAKRIAGLVPEDGDEAITTGRTEGFKLVADTAGTLIRAGYDVSSINNTLGIDIQHTGLLPVTVQETKSE</sequence>
<gene>
    <name evidence="4" type="ORF">UFOVP210_17</name>
</gene>
<dbReference type="Pfam" id="PF04860">
    <property type="entry name" value="Phage_portal"/>
    <property type="match status" value="1"/>
</dbReference>
<keyword evidence="2" id="KW-1162">Viral penetration into host cytoplasm</keyword>
<proteinExistence type="predicted"/>
<keyword evidence="2" id="KW-1171">Viral genome ejection through host cell envelope</keyword>
<dbReference type="InterPro" id="IPR006944">
    <property type="entry name" value="Phage/GTA_portal"/>
</dbReference>
<name>A0A6J7WIH4_9CAUD</name>
<keyword evidence="1" id="KW-0118">Viral capsid assembly</keyword>
<keyword evidence="3" id="KW-0231">Viral genome packaging</keyword>